<dbReference type="PIRSF" id="PIRSF004749">
    <property type="entry name" value="Pep_def"/>
    <property type="match status" value="1"/>
</dbReference>
<gene>
    <name evidence="6" type="primary">def</name>
    <name evidence="7" type="ORF">HNR67_001548</name>
</gene>
<feature type="active site" evidence="6">
    <location>
        <position position="142"/>
    </location>
</feature>
<reference evidence="7 8" key="1">
    <citation type="submission" date="2020-08" db="EMBL/GenBank/DDBJ databases">
        <title>Sequencing the genomes of 1000 actinobacteria strains.</title>
        <authorList>
            <person name="Klenk H.-P."/>
        </authorList>
    </citation>
    <scope>NUCLEOTIDE SEQUENCE [LARGE SCALE GENOMIC DNA]</scope>
    <source>
        <strain evidence="7 8">DSM 44230</strain>
    </source>
</reference>
<dbReference type="NCBIfam" id="NF009483">
    <property type="entry name" value="PRK12846.1-4"/>
    <property type="match status" value="1"/>
</dbReference>
<dbReference type="Gene3D" id="3.90.45.10">
    <property type="entry name" value="Peptide deformylase"/>
    <property type="match status" value="1"/>
</dbReference>
<dbReference type="InterPro" id="IPR036821">
    <property type="entry name" value="Peptide_deformylase_sf"/>
</dbReference>
<feature type="binding site" evidence="6">
    <location>
        <position position="145"/>
    </location>
    <ligand>
        <name>Fe cation</name>
        <dbReference type="ChEBI" id="CHEBI:24875"/>
    </ligand>
</feature>
<evidence type="ECO:0000256" key="2">
    <source>
        <dbReference type="ARBA" id="ARBA00022723"/>
    </source>
</evidence>
<dbReference type="NCBIfam" id="NF001159">
    <property type="entry name" value="PRK00150.1-3"/>
    <property type="match status" value="1"/>
</dbReference>
<comment type="catalytic activity">
    <reaction evidence="6">
        <text>N-terminal N-formyl-L-methionyl-[peptide] + H2O = N-terminal L-methionyl-[peptide] + formate</text>
        <dbReference type="Rhea" id="RHEA:24420"/>
        <dbReference type="Rhea" id="RHEA-COMP:10639"/>
        <dbReference type="Rhea" id="RHEA-COMP:10640"/>
        <dbReference type="ChEBI" id="CHEBI:15377"/>
        <dbReference type="ChEBI" id="CHEBI:15740"/>
        <dbReference type="ChEBI" id="CHEBI:49298"/>
        <dbReference type="ChEBI" id="CHEBI:64731"/>
        <dbReference type="EC" id="3.5.1.88"/>
    </reaction>
</comment>
<comment type="cofactor">
    <cofactor evidence="6">
        <name>Fe(2+)</name>
        <dbReference type="ChEBI" id="CHEBI:29033"/>
    </cofactor>
    <text evidence="6">Binds 1 Fe(2+) ion.</text>
</comment>
<dbReference type="GO" id="GO:0046872">
    <property type="term" value="F:metal ion binding"/>
    <property type="evidence" value="ECO:0007669"/>
    <property type="project" value="UniProtKB-KW"/>
</dbReference>
<dbReference type="InterPro" id="IPR023635">
    <property type="entry name" value="Peptide_deformylase"/>
</dbReference>
<evidence type="ECO:0000256" key="4">
    <source>
        <dbReference type="ARBA" id="ARBA00022917"/>
    </source>
</evidence>
<dbReference type="Pfam" id="PF01327">
    <property type="entry name" value="Pep_deformylase"/>
    <property type="match status" value="1"/>
</dbReference>
<comment type="caution">
    <text evidence="7">The sequence shown here is derived from an EMBL/GenBank/DDBJ whole genome shotgun (WGS) entry which is preliminary data.</text>
</comment>
<dbReference type="PRINTS" id="PR01576">
    <property type="entry name" value="PDEFORMYLASE"/>
</dbReference>
<dbReference type="EMBL" id="JACHMH010000001">
    <property type="protein sequence ID" value="MBB4675430.1"/>
    <property type="molecule type" value="Genomic_DNA"/>
</dbReference>
<evidence type="ECO:0000256" key="5">
    <source>
        <dbReference type="ARBA" id="ARBA00023004"/>
    </source>
</evidence>
<keyword evidence="8" id="KW-1185">Reference proteome</keyword>
<name>A0A7W7C6H7_9PSEU</name>
<keyword evidence="4 6" id="KW-0648">Protein biosynthesis</keyword>
<dbReference type="AlphaFoldDB" id="A0A7W7C6H7"/>
<evidence type="ECO:0000256" key="3">
    <source>
        <dbReference type="ARBA" id="ARBA00022801"/>
    </source>
</evidence>
<keyword evidence="5 6" id="KW-0408">Iron</keyword>
<dbReference type="Proteomes" id="UP000533598">
    <property type="component" value="Unassembled WGS sequence"/>
</dbReference>
<evidence type="ECO:0000256" key="1">
    <source>
        <dbReference type="ARBA" id="ARBA00010759"/>
    </source>
</evidence>
<organism evidence="7 8">
    <name type="scientific">Crossiella cryophila</name>
    <dbReference type="NCBI Taxonomy" id="43355"/>
    <lineage>
        <taxon>Bacteria</taxon>
        <taxon>Bacillati</taxon>
        <taxon>Actinomycetota</taxon>
        <taxon>Actinomycetes</taxon>
        <taxon>Pseudonocardiales</taxon>
        <taxon>Pseudonocardiaceae</taxon>
        <taxon>Crossiella</taxon>
    </lineage>
</organism>
<sequence length="190" mass="20747">MAVHPIVIAGNPVLHNPTRPVEQFDDALRTLIADMYETMAASNGVGLAANQIGVDQRLFVYNCHDDEGNWFKGVVVNPVLETSEIPEGMPDEEDDIEGCLSAPGEAFPTGRADWAKVTGFDGDGNPIEVEGKGFFARCLQHETDHLDGYLYLDRLTGRHKRAAKKALKANGWGVDGLSWMPGEVEDPFGH</sequence>
<dbReference type="PANTHER" id="PTHR10458:SF2">
    <property type="entry name" value="PEPTIDE DEFORMYLASE, MITOCHONDRIAL"/>
    <property type="match status" value="1"/>
</dbReference>
<dbReference type="CDD" id="cd00487">
    <property type="entry name" value="Pep_deformylase"/>
    <property type="match status" value="1"/>
</dbReference>
<evidence type="ECO:0000313" key="8">
    <source>
        <dbReference type="Proteomes" id="UP000533598"/>
    </source>
</evidence>
<dbReference type="SUPFAM" id="SSF56420">
    <property type="entry name" value="Peptide deformylase"/>
    <property type="match status" value="1"/>
</dbReference>
<dbReference type="GO" id="GO:0042586">
    <property type="term" value="F:peptide deformylase activity"/>
    <property type="evidence" value="ECO:0007669"/>
    <property type="project" value="UniProtKB-UniRule"/>
</dbReference>
<dbReference type="NCBIfam" id="TIGR00079">
    <property type="entry name" value="pept_deformyl"/>
    <property type="match status" value="1"/>
</dbReference>
<dbReference type="PANTHER" id="PTHR10458">
    <property type="entry name" value="PEPTIDE DEFORMYLASE"/>
    <property type="match status" value="1"/>
</dbReference>
<keyword evidence="2 6" id="KW-0479">Metal-binding</keyword>
<feature type="binding site" evidence="6">
    <location>
        <position position="141"/>
    </location>
    <ligand>
        <name>Fe cation</name>
        <dbReference type="ChEBI" id="CHEBI:24875"/>
    </ligand>
</feature>
<proteinExistence type="inferred from homology"/>
<evidence type="ECO:0000313" key="7">
    <source>
        <dbReference type="EMBL" id="MBB4675430.1"/>
    </source>
</evidence>
<evidence type="ECO:0000256" key="6">
    <source>
        <dbReference type="HAMAP-Rule" id="MF_00163"/>
    </source>
</evidence>
<protein>
    <recommendedName>
        <fullName evidence="6">Peptide deformylase</fullName>
        <shortName evidence="6">PDF</shortName>
        <ecNumber evidence="6">3.5.1.88</ecNumber>
    </recommendedName>
    <alternativeName>
        <fullName evidence="6">Polypeptide deformylase</fullName>
    </alternativeName>
</protein>
<dbReference type="GO" id="GO:0006412">
    <property type="term" value="P:translation"/>
    <property type="evidence" value="ECO:0007669"/>
    <property type="project" value="UniProtKB-UniRule"/>
</dbReference>
<comment type="similarity">
    <text evidence="1 6">Belongs to the polypeptide deformylase family.</text>
</comment>
<keyword evidence="3 6" id="KW-0378">Hydrolase</keyword>
<dbReference type="RefSeq" id="WP_185001406.1">
    <property type="nucleotide sequence ID" value="NZ_BAAAUI010000006.1"/>
</dbReference>
<feature type="binding site" evidence="6">
    <location>
        <position position="99"/>
    </location>
    <ligand>
        <name>Fe cation</name>
        <dbReference type="ChEBI" id="CHEBI:24875"/>
    </ligand>
</feature>
<comment type="function">
    <text evidence="6">Removes the formyl group from the N-terminal Met of newly synthesized proteins. Requires at least a dipeptide for an efficient rate of reaction. N-terminal L-methionine is a prerequisite for activity but the enzyme has broad specificity at other positions.</text>
</comment>
<dbReference type="HAMAP" id="MF_00163">
    <property type="entry name" value="Pep_deformylase"/>
    <property type="match status" value="1"/>
</dbReference>
<accession>A0A7W7C6H7</accession>
<dbReference type="EC" id="3.5.1.88" evidence="6"/>